<evidence type="ECO:0000256" key="7">
    <source>
        <dbReference type="ARBA" id="ARBA00023004"/>
    </source>
</evidence>
<dbReference type="InterPro" id="IPR058240">
    <property type="entry name" value="rSAM_sf"/>
</dbReference>
<evidence type="ECO:0000256" key="5">
    <source>
        <dbReference type="ARBA" id="ARBA00022723"/>
    </source>
</evidence>
<dbReference type="AlphaFoldDB" id="A0A484ZSQ1"/>
<evidence type="ECO:0000313" key="11">
    <source>
        <dbReference type="EMBL" id="VFS51335.1"/>
    </source>
</evidence>
<keyword evidence="7" id="KW-0408">Iron</keyword>
<sequence length="312" mass="34873">MQHEDYFMSEIVYDTEGILFNIQRYSLHDGPGIRTIPFLKGCPLSCKWCSNPESQKPQPEIIFQKSNCIQCGKCLEACRFGALSSDNPYLVDRQRCTGCGECAKVCPTGALLMKGKRMTVWEVVQELQKDENVYRRSNGGITLSGGEPLSQPEFTRELLRACKEKGWHTAMETTGLAPKEVIESVFPFVDLALTDIKAIDPAVHKDATGVSNQLILENLIKISFITQVSVRIPLIPGINDDLDSIRAIAGFAKLMNNVETIHILPYHNYGENKYALLGRIYPMDGTRFVAEEQVNKFKSEIESMGFTCHIGG</sequence>
<comment type="cofactor">
    <cofactor evidence="1">
        <name>[4Fe-4S] cluster</name>
        <dbReference type="ChEBI" id="CHEBI:49883"/>
    </cofactor>
</comment>
<feature type="domain" description="4Fe-4S ferredoxin-type" evidence="9">
    <location>
        <begin position="87"/>
        <end position="116"/>
    </location>
</feature>
<gene>
    <name evidence="11" type="primary">hpdA</name>
    <name evidence="11" type="ORF">NCTC12282_04978</name>
</gene>
<keyword evidence="8" id="KW-0411">Iron-sulfur</keyword>
<evidence type="ECO:0000256" key="4">
    <source>
        <dbReference type="ARBA" id="ARBA00022691"/>
    </source>
</evidence>
<dbReference type="PANTHER" id="PTHR30352:SF4">
    <property type="entry name" value="PYRUVATE FORMATE-LYASE 2-ACTIVATING ENZYME"/>
    <property type="match status" value="1"/>
</dbReference>
<dbReference type="SUPFAM" id="SSF54862">
    <property type="entry name" value="4Fe-4S ferredoxins"/>
    <property type="match status" value="1"/>
</dbReference>
<dbReference type="InterPro" id="IPR017900">
    <property type="entry name" value="4Fe4S_Fe_S_CS"/>
</dbReference>
<dbReference type="PROSITE" id="PS01087">
    <property type="entry name" value="RADICAL_ACTIVATING"/>
    <property type="match status" value="1"/>
</dbReference>
<evidence type="ECO:0000256" key="2">
    <source>
        <dbReference type="ARBA" id="ARBA00009777"/>
    </source>
</evidence>
<dbReference type="PROSITE" id="PS51918">
    <property type="entry name" value="RADICAL_SAM"/>
    <property type="match status" value="1"/>
</dbReference>
<dbReference type="Pfam" id="PF00037">
    <property type="entry name" value="Fer4"/>
    <property type="match status" value="1"/>
</dbReference>
<protein>
    <submittedName>
        <fullName evidence="11">4-hydroxyphenylacetate decarboxylase activating enzyme</fullName>
        <ecNumber evidence="11">1.97.1.-</ecNumber>
    </submittedName>
</protein>
<evidence type="ECO:0000256" key="6">
    <source>
        <dbReference type="ARBA" id="ARBA00023002"/>
    </source>
</evidence>
<dbReference type="SFLD" id="SFLDS00029">
    <property type="entry name" value="Radical_SAM"/>
    <property type="match status" value="1"/>
</dbReference>
<proteinExistence type="inferred from homology"/>
<keyword evidence="6 11" id="KW-0560">Oxidoreductase</keyword>
<dbReference type="Gene3D" id="3.20.20.70">
    <property type="entry name" value="Aldolase class I"/>
    <property type="match status" value="1"/>
</dbReference>
<dbReference type="EC" id="1.97.1.-" evidence="11"/>
<dbReference type="InterPro" id="IPR034457">
    <property type="entry name" value="Organic_radical-activating"/>
</dbReference>
<evidence type="ECO:0000259" key="9">
    <source>
        <dbReference type="PROSITE" id="PS51379"/>
    </source>
</evidence>
<evidence type="ECO:0000259" key="10">
    <source>
        <dbReference type="PROSITE" id="PS51918"/>
    </source>
</evidence>
<accession>A0A484ZSQ1</accession>
<dbReference type="InterPro" id="IPR001989">
    <property type="entry name" value="Radical_activat_CS"/>
</dbReference>
<dbReference type="InterPro" id="IPR012839">
    <property type="entry name" value="Organic_radical_activase"/>
</dbReference>
<evidence type="ECO:0000256" key="8">
    <source>
        <dbReference type="ARBA" id="ARBA00023014"/>
    </source>
</evidence>
<dbReference type="PANTHER" id="PTHR30352">
    <property type="entry name" value="PYRUVATE FORMATE-LYASE-ACTIVATING ENZYME"/>
    <property type="match status" value="1"/>
</dbReference>
<dbReference type="SFLD" id="SFLDG01118">
    <property type="entry name" value="activating_enzymes__group_2"/>
    <property type="match status" value="1"/>
</dbReference>
<dbReference type="InterPro" id="IPR007197">
    <property type="entry name" value="rSAM"/>
</dbReference>
<evidence type="ECO:0000313" key="12">
    <source>
        <dbReference type="Proteomes" id="UP000373449"/>
    </source>
</evidence>
<dbReference type="Proteomes" id="UP000373449">
    <property type="component" value="Unassembled WGS sequence"/>
</dbReference>
<feature type="domain" description="Radical SAM core" evidence="10">
    <location>
        <begin position="28"/>
        <end position="307"/>
    </location>
</feature>
<dbReference type="GO" id="GO:0046872">
    <property type="term" value="F:metal ion binding"/>
    <property type="evidence" value="ECO:0007669"/>
    <property type="project" value="UniProtKB-KW"/>
</dbReference>
<dbReference type="SFLD" id="SFLDG01066">
    <property type="entry name" value="organic_radical-activating_enz"/>
    <property type="match status" value="1"/>
</dbReference>
<organism evidence="11 12">
    <name type="scientific">Budvicia aquatica</name>
    <dbReference type="NCBI Taxonomy" id="82979"/>
    <lineage>
        <taxon>Bacteria</taxon>
        <taxon>Pseudomonadati</taxon>
        <taxon>Pseudomonadota</taxon>
        <taxon>Gammaproteobacteria</taxon>
        <taxon>Enterobacterales</taxon>
        <taxon>Budviciaceae</taxon>
        <taxon>Budvicia</taxon>
    </lineage>
</organism>
<dbReference type="PROSITE" id="PS51379">
    <property type="entry name" value="4FE4S_FER_2"/>
    <property type="match status" value="2"/>
</dbReference>
<dbReference type="InterPro" id="IPR040074">
    <property type="entry name" value="BssD/PflA/YjjW"/>
</dbReference>
<dbReference type="GO" id="GO:0016491">
    <property type="term" value="F:oxidoreductase activity"/>
    <property type="evidence" value="ECO:0007669"/>
    <property type="project" value="UniProtKB-KW"/>
</dbReference>
<dbReference type="PIRSF" id="PIRSF000371">
    <property type="entry name" value="PFL_act_enz"/>
    <property type="match status" value="1"/>
</dbReference>
<comment type="similarity">
    <text evidence="2">Belongs to the organic radical-activating enzymes family.</text>
</comment>
<keyword evidence="3" id="KW-0004">4Fe-4S</keyword>
<feature type="domain" description="4Fe-4S ferredoxin-type" evidence="9">
    <location>
        <begin position="59"/>
        <end position="86"/>
    </location>
</feature>
<dbReference type="Pfam" id="PF04055">
    <property type="entry name" value="Radical_SAM"/>
    <property type="match status" value="1"/>
</dbReference>
<reference evidence="11 12" key="1">
    <citation type="submission" date="2019-03" db="EMBL/GenBank/DDBJ databases">
        <authorList>
            <consortium name="Pathogen Informatics"/>
        </authorList>
    </citation>
    <scope>NUCLEOTIDE SEQUENCE [LARGE SCALE GENOMIC DNA]</scope>
    <source>
        <strain evidence="11 12">NCTC12282</strain>
    </source>
</reference>
<dbReference type="SUPFAM" id="SSF102114">
    <property type="entry name" value="Radical SAM enzymes"/>
    <property type="match status" value="1"/>
</dbReference>
<dbReference type="NCBIfam" id="TIGR02494">
    <property type="entry name" value="PFLE_PFLC"/>
    <property type="match status" value="1"/>
</dbReference>
<dbReference type="EMBL" id="CAADJA010000002">
    <property type="protein sequence ID" value="VFS51335.1"/>
    <property type="molecule type" value="Genomic_DNA"/>
</dbReference>
<dbReference type="InterPro" id="IPR017896">
    <property type="entry name" value="4Fe4S_Fe-S-bd"/>
</dbReference>
<evidence type="ECO:0000256" key="3">
    <source>
        <dbReference type="ARBA" id="ARBA00022485"/>
    </source>
</evidence>
<dbReference type="Gene3D" id="3.30.70.20">
    <property type="match status" value="1"/>
</dbReference>
<dbReference type="PROSITE" id="PS00198">
    <property type="entry name" value="4FE4S_FER_1"/>
    <property type="match status" value="1"/>
</dbReference>
<dbReference type="GO" id="GO:0051539">
    <property type="term" value="F:4 iron, 4 sulfur cluster binding"/>
    <property type="evidence" value="ECO:0007669"/>
    <property type="project" value="UniProtKB-KW"/>
</dbReference>
<dbReference type="InterPro" id="IPR013785">
    <property type="entry name" value="Aldolase_TIM"/>
</dbReference>
<name>A0A484ZSQ1_9GAMM</name>
<keyword evidence="4" id="KW-0949">S-adenosyl-L-methionine</keyword>
<evidence type="ECO:0000256" key="1">
    <source>
        <dbReference type="ARBA" id="ARBA00001966"/>
    </source>
</evidence>
<keyword evidence="5" id="KW-0479">Metal-binding</keyword>